<dbReference type="RefSeq" id="WP_026228187.1">
    <property type="nucleotide sequence ID" value="NZ_JACHDD010000015.1"/>
</dbReference>
<dbReference type="AlphaFoldDB" id="A0A6I1Q5U5"/>
<reference evidence="1 2" key="1">
    <citation type="submission" date="2020-08" db="EMBL/GenBank/DDBJ databases">
        <title>Genomic Encyclopedia of Type Strains, Phase IV (KMG-V): Genome sequencing to study the core and pangenomes of soil and plant-associated prokaryotes.</title>
        <authorList>
            <person name="Whitman W."/>
        </authorList>
    </citation>
    <scope>NUCLEOTIDE SEQUENCE [LARGE SCALE GENOMIC DNA]</scope>
    <source>
        <strain evidence="1 2">JPY158</strain>
    </source>
</reference>
<proteinExistence type="predicted"/>
<organism evidence="1 2">
    <name type="scientific">Paraburkholderia atlantica</name>
    <dbReference type="NCBI Taxonomy" id="2654982"/>
    <lineage>
        <taxon>Bacteria</taxon>
        <taxon>Pseudomonadati</taxon>
        <taxon>Pseudomonadota</taxon>
        <taxon>Betaproteobacteria</taxon>
        <taxon>Burkholderiales</taxon>
        <taxon>Burkholderiaceae</taxon>
        <taxon>Paraburkholderia</taxon>
    </lineage>
</organism>
<dbReference type="EMBL" id="JACHDD010000015">
    <property type="protein sequence ID" value="MBB5428737.1"/>
    <property type="molecule type" value="Genomic_DNA"/>
</dbReference>
<name>A0A6I1Q5U5_PARAM</name>
<keyword evidence="2" id="KW-1185">Reference proteome</keyword>
<dbReference type="Proteomes" id="UP000592780">
    <property type="component" value="Unassembled WGS sequence"/>
</dbReference>
<gene>
    <name evidence="1" type="ORF">HDG40_006932</name>
</gene>
<comment type="caution">
    <text evidence="1">The sequence shown here is derived from an EMBL/GenBank/DDBJ whole genome shotgun (WGS) entry which is preliminary data.</text>
</comment>
<evidence type="ECO:0000313" key="2">
    <source>
        <dbReference type="Proteomes" id="UP000592780"/>
    </source>
</evidence>
<sequence>MSLTPFLIAKLSRVEPGVVRRAMSTASAIDEIEGGRPAEFSRGPNATAFALALFVARRPVHFYLGLAGLVGFPVYLLVRIGSFLIGWGMHIHGQ</sequence>
<evidence type="ECO:0000313" key="1">
    <source>
        <dbReference type="EMBL" id="MBB5428737.1"/>
    </source>
</evidence>
<dbReference type="OrthoDB" id="9021034at2"/>
<accession>A0A6I1Q5U5</accession>
<protein>
    <submittedName>
        <fullName evidence="1">Uncharacterized protein</fullName>
    </submittedName>
</protein>